<dbReference type="EMBL" id="JAINUF010000005">
    <property type="protein sequence ID" value="KAJ8361261.1"/>
    <property type="molecule type" value="Genomic_DNA"/>
</dbReference>
<dbReference type="Proteomes" id="UP001152622">
    <property type="component" value="Chromosome 5"/>
</dbReference>
<feature type="region of interest" description="Disordered" evidence="1">
    <location>
        <begin position="160"/>
        <end position="185"/>
    </location>
</feature>
<dbReference type="AlphaFoldDB" id="A0A9Q1J0G1"/>
<name>A0A9Q1J0G1_SYNKA</name>
<proteinExistence type="predicted"/>
<evidence type="ECO:0000256" key="1">
    <source>
        <dbReference type="SAM" id="MobiDB-lite"/>
    </source>
</evidence>
<comment type="caution">
    <text evidence="2">The sequence shown here is derived from an EMBL/GenBank/DDBJ whole genome shotgun (WGS) entry which is preliminary data.</text>
</comment>
<reference evidence="2" key="1">
    <citation type="journal article" date="2023" name="Science">
        <title>Genome structures resolve the early diversification of teleost fishes.</title>
        <authorList>
            <person name="Parey E."/>
            <person name="Louis A."/>
            <person name="Montfort J."/>
            <person name="Bouchez O."/>
            <person name="Roques C."/>
            <person name="Iampietro C."/>
            <person name="Lluch J."/>
            <person name="Castinel A."/>
            <person name="Donnadieu C."/>
            <person name="Desvignes T."/>
            <person name="Floi Bucao C."/>
            <person name="Jouanno E."/>
            <person name="Wen M."/>
            <person name="Mejri S."/>
            <person name="Dirks R."/>
            <person name="Jansen H."/>
            <person name="Henkel C."/>
            <person name="Chen W.J."/>
            <person name="Zahm M."/>
            <person name="Cabau C."/>
            <person name="Klopp C."/>
            <person name="Thompson A.W."/>
            <person name="Robinson-Rechavi M."/>
            <person name="Braasch I."/>
            <person name="Lecointre G."/>
            <person name="Bobe J."/>
            <person name="Postlethwait J.H."/>
            <person name="Berthelot C."/>
            <person name="Roest Crollius H."/>
            <person name="Guiguen Y."/>
        </authorList>
    </citation>
    <scope>NUCLEOTIDE SEQUENCE</scope>
    <source>
        <strain evidence="2">WJC10195</strain>
    </source>
</reference>
<keyword evidence="3" id="KW-1185">Reference proteome</keyword>
<dbReference type="OrthoDB" id="10056483at2759"/>
<evidence type="ECO:0000313" key="3">
    <source>
        <dbReference type="Proteomes" id="UP001152622"/>
    </source>
</evidence>
<evidence type="ECO:0008006" key="4">
    <source>
        <dbReference type="Google" id="ProtNLM"/>
    </source>
</evidence>
<accession>A0A9Q1J0G1</accession>
<protein>
    <recommendedName>
        <fullName evidence="4">Reverse transcriptase</fullName>
    </recommendedName>
</protein>
<organism evidence="2 3">
    <name type="scientific">Synaphobranchus kaupii</name>
    <name type="common">Kaup's arrowtooth eel</name>
    <dbReference type="NCBI Taxonomy" id="118154"/>
    <lineage>
        <taxon>Eukaryota</taxon>
        <taxon>Metazoa</taxon>
        <taxon>Chordata</taxon>
        <taxon>Craniata</taxon>
        <taxon>Vertebrata</taxon>
        <taxon>Euteleostomi</taxon>
        <taxon>Actinopterygii</taxon>
        <taxon>Neopterygii</taxon>
        <taxon>Teleostei</taxon>
        <taxon>Anguilliformes</taxon>
        <taxon>Synaphobranchidae</taxon>
        <taxon>Synaphobranchus</taxon>
    </lineage>
</organism>
<dbReference type="PANTHER" id="PTHR47510">
    <property type="entry name" value="REVERSE TRANSCRIPTASE DOMAIN-CONTAINING PROTEIN"/>
    <property type="match status" value="1"/>
</dbReference>
<dbReference type="PANTHER" id="PTHR47510:SF3">
    <property type="entry name" value="ENDO_EXONUCLEASE_PHOSPHATASE DOMAIN-CONTAINING PROTEIN"/>
    <property type="match status" value="1"/>
</dbReference>
<evidence type="ECO:0000313" key="2">
    <source>
        <dbReference type="EMBL" id="KAJ8361261.1"/>
    </source>
</evidence>
<sequence length="301" mass="32874">MNTKEAFQKVKTLTGYDSKPMPSAITDPLSFAEDLNIFYARFDTTNCSEECKALLETLPIPEPAHPAPFTVEDVRRQLSRCKPGKAPGPDGIQARVLKECAAELAPIMHSLFWESYKTASVPILWKTSSIIPVPKKPHLTVAVPRPQLLIYKIREGRRSAAYKESSRGDQQGDPRATLSPANTCPAAPEGRIARCVETLNPRQSPLQAPEFRGAFAKPEQQRIIRRSGQRFVGIVRSVPDCGSGGEPAGQLPPFLSLLCDLCMSTAPACYPTPGPPGPPTRPGLIRWTDNFPDLVPAPRVG</sequence>
<gene>
    <name evidence="2" type="ORF">SKAU_G00177860</name>
</gene>